<evidence type="ECO:0000256" key="1">
    <source>
        <dbReference type="ARBA" id="ARBA00007689"/>
    </source>
</evidence>
<evidence type="ECO:0000313" key="3">
    <source>
        <dbReference type="EMBL" id="AII03732.1"/>
    </source>
</evidence>
<dbReference type="SUPFAM" id="SSF54909">
    <property type="entry name" value="Dimeric alpha+beta barrel"/>
    <property type="match status" value="1"/>
</dbReference>
<dbReference type="Pfam" id="PF03795">
    <property type="entry name" value="YCII"/>
    <property type="match status" value="1"/>
</dbReference>
<accession>A0A076EF02</accession>
<dbReference type="EMBL" id="CP008947">
    <property type="protein sequence ID" value="AII03732.1"/>
    <property type="molecule type" value="Genomic_DNA"/>
</dbReference>
<dbReference type="InterPro" id="IPR005545">
    <property type="entry name" value="YCII"/>
</dbReference>
<protein>
    <recommendedName>
        <fullName evidence="2">YCII-related domain-containing protein</fullName>
    </recommendedName>
</protein>
<evidence type="ECO:0000259" key="2">
    <source>
        <dbReference type="Pfam" id="PF03795"/>
    </source>
</evidence>
<dbReference type="eggNOG" id="COG2350">
    <property type="taxonomic scope" value="Bacteria"/>
</dbReference>
<sequence>MALFVVEYTYSPETSSLRDDHRTQHRGWLTELVRRKVIRSTGPLTEGHGALFIVDAEDEDAVARLFTQDPFAQENLVEKVQIRGWTPAMGEFSE</sequence>
<dbReference type="InterPro" id="IPR011008">
    <property type="entry name" value="Dimeric_a/b-barrel"/>
</dbReference>
<dbReference type="AlphaFoldDB" id="A0A076EF02"/>
<feature type="domain" description="YCII-related" evidence="2">
    <location>
        <begin position="3"/>
        <end position="85"/>
    </location>
</feature>
<dbReference type="RefSeq" id="WP_112298204.1">
    <property type="nucleotide sequence ID" value="NZ_CP008947.1"/>
</dbReference>
<organism evidence="3 4">
    <name type="scientific">Rhodococcus opacus</name>
    <name type="common">Nocardia opaca</name>
    <dbReference type="NCBI Taxonomy" id="37919"/>
    <lineage>
        <taxon>Bacteria</taxon>
        <taxon>Bacillati</taxon>
        <taxon>Actinomycetota</taxon>
        <taxon>Actinomycetes</taxon>
        <taxon>Mycobacteriales</taxon>
        <taxon>Nocardiaceae</taxon>
        <taxon>Rhodococcus</taxon>
    </lineage>
</organism>
<dbReference type="Proteomes" id="UP000028488">
    <property type="component" value="Chromosome"/>
</dbReference>
<reference evidence="3 4" key="1">
    <citation type="submission" date="2014-07" db="EMBL/GenBank/DDBJ databases">
        <title>Genome Sequence of Rhodococcus opacus Strain R7, a Biodegrader of Mono- and Polycyclic Aromatic Hydrocarbons.</title>
        <authorList>
            <person name="Di Gennaro P."/>
            <person name="Zampolli J."/>
            <person name="Presti I."/>
            <person name="Cappelletti M."/>
            <person name="D'Ursi P."/>
            <person name="Orro A."/>
            <person name="Mezzelani A."/>
            <person name="Milanesi L."/>
        </authorList>
    </citation>
    <scope>NUCLEOTIDE SEQUENCE [LARGE SCALE GENOMIC DNA]</scope>
    <source>
        <strain evidence="3 4">R7</strain>
    </source>
</reference>
<dbReference type="PANTHER" id="PTHR37828">
    <property type="entry name" value="GSR2449 PROTEIN"/>
    <property type="match status" value="1"/>
</dbReference>
<proteinExistence type="inferred from homology"/>
<dbReference type="Gene3D" id="3.30.70.1060">
    <property type="entry name" value="Dimeric alpha+beta barrel"/>
    <property type="match status" value="1"/>
</dbReference>
<gene>
    <name evidence="3" type="ORF">EP51_03535</name>
</gene>
<evidence type="ECO:0000313" key="4">
    <source>
        <dbReference type="Proteomes" id="UP000028488"/>
    </source>
</evidence>
<dbReference type="PANTHER" id="PTHR37828:SF1">
    <property type="entry name" value="YCII-RELATED DOMAIN-CONTAINING PROTEIN"/>
    <property type="match status" value="1"/>
</dbReference>
<comment type="similarity">
    <text evidence="1">Belongs to the YciI family.</text>
</comment>
<name>A0A076EF02_RHOOP</name>